<proteinExistence type="predicted"/>
<dbReference type="Pfam" id="PF13595">
    <property type="entry name" value="DUF4138"/>
    <property type="match status" value="1"/>
</dbReference>
<evidence type="ECO:0000313" key="1">
    <source>
        <dbReference type="EMBL" id="EEK17542.1"/>
    </source>
</evidence>
<dbReference type="RefSeq" id="WP_007364650.1">
    <property type="nucleotide sequence ID" value="NZ_ACLR01000039.1"/>
</dbReference>
<dbReference type="NCBIfam" id="TIGR03780">
    <property type="entry name" value="Bac_Flav_CT_N"/>
    <property type="match status" value="1"/>
</dbReference>
<sequence>GRTVIPYGLEVTFDKTTHLIFPAPIRYVDLGSANIVAAKAESAENVLRVKASVKDFETETNMSVICTDGSFYAFNVKYAKEPEKLSLEMVDFLHSGEGNLPSNKADIYFKELGNETPTLVRLLMSTIHKQDKRLVKHISAKQFGMQFGLKAIYAHNGLLYFHTSIRNTTNMRYQIDYVTFKVVDKAVTTQTAIQETILQPLRAYNDLAVVAPKSELRT</sequence>
<comment type="caution">
    <text evidence="1">The sequence shown here is derived from an EMBL/GenBank/DDBJ whole genome shotgun (WGS) entry which is preliminary data.</text>
</comment>
<dbReference type="InterPro" id="IPR022298">
    <property type="entry name" value="Conjug_transposon_TraN"/>
</dbReference>
<organism evidence="1 2">
    <name type="scientific">Porphyromonas uenonis 60-3</name>
    <dbReference type="NCBI Taxonomy" id="596327"/>
    <lineage>
        <taxon>Bacteria</taxon>
        <taxon>Pseudomonadati</taxon>
        <taxon>Bacteroidota</taxon>
        <taxon>Bacteroidia</taxon>
        <taxon>Bacteroidales</taxon>
        <taxon>Porphyromonadaceae</taxon>
        <taxon>Porphyromonas</taxon>
    </lineage>
</organism>
<feature type="non-terminal residue" evidence="1">
    <location>
        <position position="1"/>
    </location>
</feature>
<dbReference type="Proteomes" id="UP000003303">
    <property type="component" value="Unassembled WGS sequence"/>
</dbReference>
<evidence type="ECO:0000313" key="2">
    <source>
        <dbReference type="Proteomes" id="UP000003303"/>
    </source>
</evidence>
<dbReference type="EMBL" id="ACLR01000039">
    <property type="protein sequence ID" value="EEK17542.1"/>
    <property type="molecule type" value="Genomic_DNA"/>
</dbReference>
<feature type="non-terminal residue" evidence="1">
    <location>
        <position position="218"/>
    </location>
</feature>
<reference evidence="1 2" key="1">
    <citation type="submission" date="2009-04" db="EMBL/GenBank/DDBJ databases">
        <authorList>
            <person name="Sebastian Y."/>
            <person name="Madupu R."/>
            <person name="Durkin A.S."/>
            <person name="Torralba M."/>
            <person name="Methe B."/>
            <person name="Sutton G.G."/>
            <person name="Strausberg R.L."/>
            <person name="Nelson K.E."/>
        </authorList>
    </citation>
    <scope>NUCLEOTIDE SEQUENCE [LARGE SCALE GENOMIC DNA]</scope>
    <source>
        <strain evidence="1 2">60-3</strain>
    </source>
</reference>
<dbReference type="STRING" id="596327.PORUE0001_1909"/>
<name>C2M9R0_9PORP</name>
<dbReference type="eggNOG" id="COG3504">
    <property type="taxonomic scope" value="Bacteria"/>
</dbReference>
<keyword evidence="2" id="KW-1185">Reference proteome</keyword>
<dbReference type="AlphaFoldDB" id="C2M9R0"/>
<gene>
    <name evidence="1" type="primary">traN</name>
    <name evidence="1" type="ORF">PORUE0001_1909</name>
</gene>
<accession>C2M9R0</accession>
<dbReference type="OrthoDB" id="1038500at2"/>
<protein>
    <submittedName>
        <fullName evidence="1">Conjugative transposon TraN protein</fullName>
    </submittedName>
</protein>